<dbReference type="EMBL" id="CM046106">
    <property type="protein sequence ID" value="KAI8435731.1"/>
    <property type="molecule type" value="Genomic_DNA"/>
</dbReference>
<dbReference type="Proteomes" id="UP001064048">
    <property type="component" value="Chromosome 6"/>
</dbReference>
<feature type="non-terminal residue" evidence="1">
    <location>
        <position position="160"/>
    </location>
</feature>
<proteinExistence type="predicted"/>
<evidence type="ECO:0000313" key="2">
    <source>
        <dbReference type="Proteomes" id="UP001064048"/>
    </source>
</evidence>
<accession>A0ACC0KGR7</accession>
<gene>
    <name evidence="1" type="ORF">MSG28_003974</name>
</gene>
<comment type="caution">
    <text evidence="1">The sequence shown here is derived from an EMBL/GenBank/DDBJ whole genome shotgun (WGS) entry which is preliminary data.</text>
</comment>
<reference evidence="1 2" key="1">
    <citation type="journal article" date="2022" name="Genome Biol. Evol.">
        <title>The Spruce Budworm Genome: Reconstructing the Evolutionary History of Antifreeze Proteins.</title>
        <authorList>
            <person name="Beliveau C."/>
            <person name="Gagne P."/>
            <person name="Picq S."/>
            <person name="Vernygora O."/>
            <person name="Keeling C.I."/>
            <person name="Pinkney K."/>
            <person name="Doucet D."/>
            <person name="Wen F."/>
            <person name="Johnston J.S."/>
            <person name="Maaroufi H."/>
            <person name="Boyle B."/>
            <person name="Laroche J."/>
            <person name="Dewar K."/>
            <person name="Juretic N."/>
            <person name="Blackburn G."/>
            <person name="Nisole A."/>
            <person name="Brunet B."/>
            <person name="Brandao M."/>
            <person name="Lumley L."/>
            <person name="Duan J."/>
            <person name="Quan G."/>
            <person name="Lucarotti C.J."/>
            <person name="Roe A.D."/>
            <person name="Sperling F.A.H."/>
            <person name="Levesque R.C."/>
            <person name="Cusson M."/>
        </authorList>
    </citation>
    <scope>NUCLEOTIDE SEQUENCE [LARGE SCALE GENOMIC DNA]</scope>
    <source>
        <strain evidence="1">Glfc:IPQL:Cfum</strain>
    </source>
</reference>
<evidence type="ECO:0000313" key="1">
    <source>
        <dbReference type="EMBL" id="KAI8435731.1"/>
    </source>
</evidence>
<name>A0ACC0KGR7_CHOFU</name>
<protein>
    <submittedName>
        <fullName evidence="1">Uncharacterized protein</fullName>
    </submittedName>
</protein>
<keyword evidence="2" id="KW-1185">Reference proteome</keyword>
<organism evidence="1 2">
    <name type="scientific">Choristoneura fumiferana</name>
    <name type="common">Spruce budworm moth</name>
    <name type="synonym">Archips fumiferana</name>
    <dbReference type="NCBI Taxonomy" id="7141"/>
    <lineage>
        <taxon>Eukaryota</taxon>
        <taxon>Metazoa</taxon>
        <taxon>Ecdysozoa</taxon>
        <taxon>Arthropoda</taxon>
        <taxon>Hexapoda</taxon>
        <taxon>Insecta</taxon>
        <taxon>Pterygota</taxon>
        <taxon>Neoptera</taxon>
        <taxon>Endopterygota</taxon>
        <taxon>Lepidoptera</taxon>
        <taxon>Glossata</taxon>
        <taxon>Ditrysia</taxon>
        <taxon>Tortricoidea</taxon>
        <taxon>Tortricidae</taxon>
        <taxon>Tortricinae</taxon>
        <taxon>Choristoneura</taxon>
    </lineage>
</organism>
<sequence>MALKGIKVVEMLGLAPGPLCGTILADFGASVTVVQKILQSPFDVMSNGKRMLSVDLKSKEGVYIIRKLCSSSDILLDTFRPGEEWCQVFDNADACVTPVVEMDKVDEHELHASRKTFYRDCENGIVPEPAPRLSATPGVSTGRQPMPQFGQHTVEILKEL</sequence>